<evidence type="ECO:0000313" key="12">
    <source>
        <dbReference type="EMBL" id="CUI16740.1"/>
    </source>
</evidence>
<dbReference type="InterPro" id="IPR038257">
    <property type="entry name" value="CRISPR-assoc_Cas3_HD_sf"/>
</dbReference>
<dbReference type="EMBL" id="LN879502">
    <property type="protein sequence ID" value="CUI16740.1"/>
    <property type="molecule type" value="Genomic_DNA"/>
</dbReference>
<dbReference type="SMART" id="SM00487">
    <property type="entry name" value="DEXDc"/>
    <property type="match status" value="1"/>
</dbReference>
<dbReference type="FunCoup" id="A0A0U5JD77">
    <property type="interactions" value="7"/>
</dbReference>
<dbReference type="NCBIfam" id="TIGR01596">
    <property type="entry name" value="cas3_HD"/>
    <property type="match status" value="1"/>
</dbReference>
<keyword evidence="9" id="KW-0051">Antiviral defense</keyword>
<sequence length="889" mass="100237">MIKNQFWGKLSRGPNGDVSGWHSLFAHSADVAACVEVLLTSTILNRRLAKLGGLSFLSSQHIARLSVIAALHDIGKFNSGFQAKCDLSLRSKWEGHQKPILDLFGSQVKEEGLLYEALDLEKMLSWAFDQEPMLRLIIATICHHGKPLICTSNPQTYLWKPFNGLNPFEGLKMLRHFTQAWFAEAFIAEGDVLPSNSEFHHGFAGVVMLADWMGSTVKFFPFDNGYEEDRMPFAREMARKVIKEMGVNPARYRENMSWNAERFSDIFGFSPRPCQEVMGNLPIPLDGSISILEGETGTGKTEAALARFFSLFKSGVVDGLYFALPTRTAATQMYSRICKIIKQSCVNEEPYLPVHLAVPGYIHVDGKVGERILTTFDVLWDDDQETMNFRGWASENPKRFLAGSIIVGTIDQILLSTLQVKHAHMRSACLLRHLIVVDEVHASDAYMNRLLEDVLSHHIKAGGHALLMSATLGCSARLQFKRLFIKTSDPGFHEVSEDYEKSCCTPYPLVTCHEIGKESQAIAVHSNAREKEVQMTLLDKIDRPQEIVKLALEAAQKGAKVLIIRNTVQDAIQTQLALEEMALSEQHSLLFQCENRLTLHHARFAKIDRESLDHAIELSFGKERQKGGCVAVATQTVQQSLDLDADLMITDLCPIDIFLQRIGRLHRHDRSGSERPLEYRKAQAVVLIPEENLGQMINIRGVAKGKYGFGTVYEDLAILQATWEVLQSKDYICIPSMNRLLVEEVLHPTKLQNLILRYGEPWIAHHKLNHGRLYAHKSIAKLNMINRKVFFGEPDSLFPETIAEIKTRLGEGDVQVSFSSPFDSPFKGQITTLTIPGWQIEEIPEDTGIKEFVFDNDRVYFSFGNKQFIYDRLGLRLNSTDNIEGHLDV</sequence>
<dbReference type="PANTHER" id="PTHR47963">
    <property type="entry name" value="DEAD-BOX ATP-DEPENDENT RNA HELICASE 47, MITOCHONDRIAL"/>
    <property type="match status" value="1"/>
</dbReference>
<keyword evidence="7" id="KW-0347">Helicase</keyword>
<evidence type="ECO:0000256" key="2">
    <source>
        <dbReference type="ARBA" id="ARBA00009046"/>
    </source>
</evidence>
<dbReference type="PROSITE" id="PS51643">
    <property type="entry name" value="HD_CAS3"/>
    <property type="match status" value="1"/>
</dbReference>
<dbReference type="STRING" id="389348.PNK_1123"/>
<dbReference type="Pfam" id="PF18019">
    <property type="entry name" value="Cas3_HD"/>
    <property type="match status" value="1"/>
</dbReference>
<evidence type="ECO:0008006" key="14">
    <source>
        <dbReference type="Google" id="ProtNLM"/>
    </source>
</evidence>
<evidence type="ECO:0000256" key="6">
    <source>
        <dbReference type="ARBA" id="ARBA00022801"/>
    </source>
</evidence>
<dbReference type="Pfam" id="PF22590">
    <property type="entry name" value="Cas3-like_C_2"/>
    <property type="match status" value="1"/>
</dbReference>
<dbReference type="Gene3D" id="1.10.3210.30">
    <property type="match status" value="1"/>
</dbReference>
<dbReference type="GO" id="GO:0005524">
    <property type="term" value="F:ATP binding"/>
    <property type="evidence" value="ECO:0007669"/>
    <property type="project" value="UniProtKB-KW"/>
</dbReference>
<dbReference type="NCBIfam" id="TIGR01587">
    <property type="entry name" value="cas3_core"/>
    <property type="match status" value="1"/>
</dbReference>
<evidence type="ECO:0000259" key="10">
    <source>
        <dbReference type="PROSITE" id="PS51192"/>
    </source>
</evidence>
<evidence type="ECO:0000256" key="7">
    <source>
        <dbReference type="ARBA" id="ARBA00022806"/>
    </source>
</evidence>
<dbReference type="GO" id="GO:0046872">
    <property type="term" value="F:metal ion binding"/>
    <property type="evidence" value="ECO:0007669"/>
    <property type="project" value="UniProtKB-KW"/>
</dbReference>
<accession>A0A0U5JD77</accession>
<evidence type="ECO:0000259" key="11">
    <source>
        <dbReference type="PROSITE" id="PS51643"/>
    </source>
</evidence>
<dbReference type="InterPro" id="IPR014001">
    <property type="entry name" value="Helicase_ATP-bd"/>
</dbReference>
<dbReference type="InterPro" id="IPR006474">
    <property type="entry name" value="Helicase_Cas3_CRISPR-ass_core"/>
</dbReference>
<reference evidence="13" key="1">
    <citation type="submission" date="2015-09" db="EMBL/GenBank/DDBJ databases">
        <authorList>
            <person name="Bertelli C."/>
        </authorList>
    </citation>
    <scope>NUCLEOTIDE SEQUENCE [LARGE SCALE GENOMIC DNA]</scope>
    <source>
        <strain evidence="13">KNic</strain>
    </source>
</reference>
<dbReference type="Proteomes" id="UP000069902">
    <property type="component" value="Chromosome cPNK"/>
</dbReference>
<evidence type="ECO:0000256" key="1">
    <source>
        <dbReference type="ARBA" id="ARBA00006847"/>
    </source>
</evidence>
<dbReference type="GO" id="GO:0004518">
    <property type="term" value="F:nuclease activity"/>
    <property type="evidence" value="ECO:0007669"/>
    <property type="project" value="UniProtKB-KW"/>
</dbReference>
<dbReference type="GO" id="GO:0003724">
    <property type="term" value="F:RNA helicase activity"/>
    <property type="evidence" value="ECO:0007669"/>
    <property type="project" value="TreeGrafter"/>
</dbReference>
<keyword evidence="4" id="KW-0479">Metal-binding</keyword>
<proteinExistence type="inferred from homology"/>
<dbReference type="PANTHER" id="PTHR47963:SF9">
    <property type="entry name" value="CRISPR-ASSOCIATED ENDONUCLEASE_HELICASE CAS3"/>
    <property type="match status" value="1"/>
</dbReference>
<evidence type="ECO:0000256" key="9">
    <source>
        <dbReference type="ARBA" id="ARBA00023118"/>
    </source>
</evidence>
<dbReference type="CDD" id="cd09641">
    <property type="entry name" value="Cas3''_I"/>
    <property type="match status" value="1"/>
</dbReference>
<dbReference type="InterPro" id="IPR006483">
    <property type="entry name" value="CRISPR-assoc_Cas3_HD"/>
</dbReference>
<evidence type="ECO:0000256" key="4">
    <source>
        <dbReference type="ARBA" id="ARBA00022723"/>
    </source>
</evidence>
<evidence type="ECO:0000256" key="5">
    <source>
        <dbReference type="ARBA" id="ARBA00022741"/>
    </source>
</evidence>
<dbReference type="PATRIC" id="fig|389348.3.peg.1238"/>
<dbReference type="InterPro" id="IPR027417">
    <property type="entry name" value="P-loop_NTPase"/>
</dbReference>
<dbReference type="InterPro" id="IPR050547">
    <property type="entry name" value="DEAD_box_RNA_helicases"/>
</dbReference>
<gene>
    <name evidence="12" type="primary">cas3</name>
    <name evidence="12" type="ORF">PNK_1123</name>
</gene>
<protein>
    <recommendedName>
        <fullName evidence="14">CRISPR-associated helicase Cas3</fullName>
    </recommendedName>
</protein>
<dbReference type="InterPro" id="IPR054712">
    <property type="entry name" value="Cas3-like_dom"/>
</dbReference>
<comment type="similarity">
    <text evidence="1">In the N-terminal section; belongs to the CRISPR-associated nuclease Cas3-HD family.</text>
</comment>
<organism evidence="12 13">
    <name type="scientific">Candidatus Protochlamydia naegleriophila</name>
    <dbReference type="NCBI Taxonomy" id="389348"/>
    <lineage>
        <taxon>Bacteria</taxon>
        <taxon>Pseudomonadati</taxon>
        <taxon>Chlamydiota</taxon>
        <taxon>Chlamydiia</taxon>
        <taxon>Parachlamydiales</taxon>
        <taxon>Parachlamydiaceae</taxon>
        <taxon>Candidatus Protochlamydia</taxon>
    </lineage>
</organism>
<keyword evidence="6" id="KW-0378">Hydrolase</keyword>
<dbReference type="GO" id="GO:0051607">
    <property type="term" value="P:defense response to virus"/>
    <property type="evidence" value="ECO:0007669"/>
    <property type="project" value="UniProtKB-KW"/>
</dbReference>
<dbReference type="InParanoid" id="A0A0U5JD77"/>
<keyword evidence="3" id="KW-0540">Nuclease</keyword>
<name>A0A0U5JD77_9BACT</name>
<evidence type="ECO:0000256" key="8">
    <source>
        <dbReference type="ARBA" id="ARBA00022840"/>
    </source>
</evidence>
<evidence type="ECO:0000256" key="3">
    <source>
        <dbReference type="ARBA" id="ARBA00022722"/>
    </source>
</evidence>
<dbReference type="Gene3D" id="3.40.50.300">
    <property type="entry name" value="P-loop containing nucleotide triphosphate hydrolases"/>
    <property type="match status" value="2"/>
</dbReference>
<feature type="domain" description="HD Cas3-type" evidence="11">
    <location>
        <begin position="17"/>
        <end position="213"/>
    </location>
</feature>
<dbReference type="GO" id="GO:0016787">
    <property type="term" value="F:hydrolase activity"/>
    <property type="evidence" value="ECO:0007669"/>
    <property type="project" value="UniProtKB-KW"/>
</dbReference>
<dbReference type="KEGG" id="pnl:PNK_1123"/>
<keyword evidence="8" id="KW-0067">ATP-binding</keyword>
<evidence type="ECO:0000313" key="13">
    <source>
        <dbReference type="Proteomes" id="UP000069902"/>
    </source>
</evidence>
<dbReference type="AlphaFoldDB" id="A0A0U5JD77"/>
<dbReference type="RefSeq" id="WP_059060820.1">
    <property type="nucleotide sequence ID" value="NZ_LN879502.1"/>
</dbReference>
<dbReference type="GO" id="GO:0003723">
    <property type="term" value="F:RNA binding"/>
    <property type="evidence" value="ECO:0007669"/>
    <property type="project" value="TreeGrafter"/>
</dbReference>
<dbReference type="SUPFAM" id="SSF52540">
    <property type="entry name" value="P-loop containing nucleoside triphosphate hydrolases"/>
    <property type="match status" value="1"/>
</dbReference>
<comment type="similarity">
    <text evidence="2">In the central section; belongs to the CRISPR-associated helicase Cas3 family.</text>
</comment>
<keyword evidence="13" id="KW-1185">Reference proteome</keyword>
<feature type="domain" description="Helicase ATP-binding" evidence="10">
    <location>
        <begin position="281"/>
        <end position="490"/>
    </location>
</feature>
<keyword evidence="5" id="KW-0547">Nucleotide-binding</keyword>
<dbReference type="PROSITE" id="PS51192">
    <property type="entry name" value="HELICASE_ATP_BIND_1"/>
    <property type="match status" value="1"/>
</dbReference>